<feature type="signal peptide" evidence="1">
    <location>
        <begin position="1"/>
        <end position="21"/>
    </location>
</feature>
<evidence type="ECO:0000256" key="1">
    <source>
        <dbReference type="SAM" id="SignalP"/>
    </source>
</evidence>
<keyword evidence="3" id="KW-1185">Reference proteome</keyword>
<reference evidence="2" key="1">
    <citation type="submission" date="2022-11" db="EMBL/GenBank/DDBJ databases">
        <authorList>
            <person name="Petersen C."/>
        </authorList>
    </citation>
    <scope>NUCLEOTIDE SEQUENCE</scope>
    <source>
        <strain evidence="2">IBT 20477</strain>
    </source>
</reference>
<proteinExistence type="predicted"/>
<organism evidence="2 3">
    <name type="scientific">Penicillium cf. viridicatum</name>
    <dbReference type="NCBI Taxonomy" id="2972119"/>
    <lineage>
        <taxon>Eukaryota</taxon>
        <taxon>Fungi</taxon>
        <taxon>Dikarya</taxon>
        <taxon>Ascomycota</taxon>
        <taxon>Pezizomycotina</taxon>
        <taxon>Eurotiomycetes</taxon>
        <taxon>Eurotiomycetidae</taxon>
        <taxon>Eurotiales</taxon>
        <taxon>Aspergillaceae</taxon>
        <taxon>Penicillium</taxon>
    </lineage>
</organism>
<accession>A0A9W9J8N1</accession>
<name>A0A9W9J8N1_9EURO</name>
<dbReference type="OrthoDB" id="4435242at2759"/>
<dbReference type="Proteomes" id="UP001150942">
    <property type="component" value="Unassembled WGS sequence"/>
</dbReference>
<reference evidence="2" key="2">
    <citation type="journal article" date="2023" name="IMA Fungus">
        <title>Comparative genomic study of the Penicillium genus elucidates a diverse pangenome and 15 lateral gene transfer events.</title>
        <authorList>
            <person name="Petersen C."/>
            <person name="Sorensen T."/>
            <person name="Nielsen M.R."/>
            <person name="Sondergaard T.E."/>
            <person name="Sorensen J.L."/>
            <person name="Fitzpatrick D.A."/>
            <person name="Frisvad J.C."/>
            <person name="Nielsen K.L."/>
        </authorList>
    </citation>
    <scope>NUCLEOTIDE SEQUENCE</scope>
    <source>
        <strain evidence="2">IBT 20477</strain>
    </source>
</reference>
<sequence length="151" mass="16514">MKYISTSLVLFLCFLTAMVEGLTRYQTTPPSDAIVCHDRQALNDLALAHPDGLLYPENGGYYLKDGDEVVVGIASDDLCTELDGAFASIDAKIAQEGEGAGSEDNTSDAENVIKRAENALHNSCRHPRCFTHPHCLTYSHCHICSSRKHCI</sequence>
<feature type="chain" id="PRO_5040944612" evidence="1">
    <location>
        <begin position="22"/>
        <end position="151"/>
    </location>
</feature>
<dbReference type="AlphaFoldDB" id="A0A9W9J8N1"/>
<evidence type="ECO:0000313" key="3">
    <source>
        <dbReference type="Proteomes" id="UP001150942"/>
    </source>
</evidence>
<gene>
    <name evidence="2" type="ORF">N7449_008665</name>
</gene>
<evidence type="ECO:0000313" key="2">
    <source>
        <dbReference type="EMBL" id="KAJ5192523.1"/>
    </source>
</evidence>
<comment type="caution">
    <text evidence="2">The sequence shown here is derived from an EMBL/GenBank/DDBJ whole genome shotgun (WGS) entry which is preliminary data.</text>
</comment>
<protein>
    <submittedName>
        <fullName evidence="2">Uncharacterized protein</fullName>
    </submittedName>
</protein>
<keyword evidence="1" id="KW-0732">Signal</keyword>
<dbReference type="EMBL" id="JAPQKQ010000006">
    <property type="protein sequence ID" value="KAJ5192523.1"/>
    <property type="molecule type" value="Genomic_DNA"/>
</dbReference>